<keyword evidence="1" id="KW-0472">Membrane</keyword>
<evidence type="ECO:0000313" key="2">
    <source>
        <dbReference type="EMBL" id="EGW21553.1"/>
    </source>
</evidence>
<evidence type="ECO:0000313" key="3">
    <source>
        <dbReference type="Proteomes" id="UP000004664"/>
    </source>
</evidence>
<keyword evidence="1" id="KW-1133">Transmembrane helix</keyword>
<dbReference type="NCBIfam" id="TIGR02532">
    <property type="entry name" value="IV_pilin_GFxxxE"/>
    <property type="match status" value="1"/>
</dbReference>
<proteinExistence type="predicted"/>
<dbReference type="Pfam" id="PF07963">
    <property type="entry name" value="N_methyl"/>
    <property type="match status" value="1"/>
</dbReference>
<dbReference type="RefSeq" id="WP_006889533.1">
    <property type="nucleotide sequence ID" value="NZ_JH109152.1"/>
</dbReference>
<accession>G3IUE3</accession>
<name>G3IUE3_METTV</name>
<keyword evidence="3" id="KW-1185">Reference proteome</keyword>
<dbReference type="InterPro" id="IPR045584">
    <property type="entry name" value="Pilin-like"/>
</dbReference>
<dbReference type="SUPFAM" id="SSF54523">
    <property type="entry name" value="Pili subunits"/>
    <property type="match status" value="1"/>
</dbReference>
<organism evidence="2 3">
    <name type="scientific">Methylobacter tundripaludum (strain ATCC BAA-1195 / DSM 17260 / SV96)</name>
    <dbReference type="NCBI Taxonomy" id="697282"/>
    <lineage>
        <taxon>Bacteria</taxon>
        <taxon>Pseudomonadati</taxon>
        <taxon>Pseudomonadota</taxon>
        <taxon>Gammaproteobacteria</taxon>
        <taxon>Methylococcales</taxon>
        <taxon>Methylococcaceae</taxon>
        <taxon>Methylobacter</taxon>
    </lineage>
</organism>
<dbReference type="Pfam" id="PF16074">
    <property type="entry name" value="PilW"/>
    <property type="match status" value="1"/>
</dbReference>
<reference evidence="2 3" key="1">
    <citation type="submission" date="2011-06" db="EMBL/GenBank/DDBJ databases">
        <title>Genomic sequence of Methylobacter tundripaludum SV96.</title>
        <authorList>
            <consortium name="US DOE Joint Genome Institute"/>
            <person name="Lucas S."/>
            <person name="Han J."/>
            <person name="Lapidus A."/>
            <person name="Cheng J.-F."/>
            <person name="Goodwin L."/>
            <person name="Pitluck S."/>
            <person name="Held B."/>
            <person name="Detter J.C."/>
            <person name="Han C."/>
            <person name="Tapia R."/>
            <person name="Land M."/>
            <person name="Hauser L."/>
            <person name="Kyrpides N."/>
            <person name="Ivanova N."/>
            <person name="Ovchinnikova G."/>
            <person name="Pagani I."/>
            <person name="Klotz M.G."/>
            <person name="Dispirito A.A."/>
            <person name="Murrell J.C."/>
            <person name="Dunfield P."/>
            <person name="Kalyuzhnaya M.G."/>
            <person name="Svenning M."/>
            <person name="Trotsenko Y.A."/>
            <person name="Stein L.Y."/>
            <person name="Woyke T."/>
        </authorList>
    </citation>
    <scope>NUCLEOTIDE SEQUENCE [LARGE SCALE GENOMIC DNA]</scope>
    <source>
        <strain evidence="3">ATCC BAA-1195 / DSM 17260 / SV96</strain>
    </source>
</reference>
<dbReference type="EMBL" id="JH109152">
    <property type="protein sequence ID" value="EGW21553.1"/>
    <property type="molecule type" value="Genomic_DNA"/>
</dbReference>
<protein>
    <submittedName>
        <fullName evidence="2">Type IV pilus assembly protein PilW</fullName>
    </submittedName>
</protein>
<dbReference type="eggNOG" id="COG4966">
    <property type="taxonomic scope" value="Bacteria"/>
</dbReference>
<dbReference type="AlphaFoldDB" id="G3IUE3"/>
<dbReference type="STRING" id="697282.Mettu_0319"/>
<dbReference type="InterPro" id="IPR032092">
    <property type="entry name" value="PilW"/>
</dbReference>
<gene>
    <name evidence="2" type="ORF">Mettu_0319</name>
</gene>
<evidence type="ECO:0000256" key="1">
    <source>
        <dbReference type="SAM" id="Phobius"/>
    </source>
</evidence>
<dbReference type="GO" id="GO:0043683">
    <property type="term" value="P:type IV pilus assembly"/>
    <property type="evidence" value="ECO:0007669"/>
    <property type="project" value="InterPro"/>
</dbReference>
<dbReference type="OrthoDB" id="5296662at2"/>
<dbReference type="Proteomes" id="UP000004664">
    <property type="component" value="Unassembled WGS sequence"/>
</dbReference>
<keyword evidence="1" id="KW-0812">Transmembrane</keyword>
<dbReference type="PROSITE" id="PS00409">
    <property type="entry name" value="PROKAR_NTER_METHYL"/>
    <property type="match status" value="1"/>
</dbReference>
<dbReference type="HOGENOM" id="CLU_052493_1_0_6"/>
<dbReference type="InterPro" id="IPR012902">
    <property type="entry name" value="N_methyl_site"/>
</dbReference>
<sequence>MKNKPYQTGMTLIEIMIALLIGAFLVGGVLQIFIGSKQTYRMQEGLSRLQENGRFALDFLAKDIRMAGFIGCNSQAPLTNTLNTPTSFLYSFGKAIEGFESTSASVWAPTIDAAITSPLGGSDVITIRRADDQSFTVTTHATNTDGLTLDATATTANLKTAGFLTSAGANNCATAVVSDCSANAVFQVSAIAGSVLSHNTGSGCTPDNSTNDLGRTYVSGQVYPINTVSYYIRTGTGGQPSLYRHIGSNSAEEFVEGIEQMQILYGEDTDPTPDGAPNYYVSANNIVDMTKVVSIRISLLAATLDDNLAAEPLTYTYNGATTRATDNKIRRVFNATIAVRN</sequence>
<feature type="transmembrane region" description="Helical" evidence="1">
    <location>
        <begin position="12"/>
        <end position="34"/>
    </location>
</feature>